<evidence type="ECO:0008006" key="2">
    <source>
        <dbReference type="Google" id="ProtNLM"/>
    </source>
</evidence>
<dbReference type="GO" id="GO:0019433">
    <property type="term" value="P:triglyceride catabolic process"/>
    <property type="evidence" value="ECO:0007669"/>
    <property type="project" value="TreeGrafter"/>
</dbReference>
<accession>A0A6C0ES84</accession>
<dbReference type="PANTHER" id="PTHR12406">
    <property type="entry name" value="CALCIUM-INDEPENDENT PHOSPHOLIPASE A2 IPLA2 -RELATED"/>
    <property type="match status" value="1"/>
</dbReference>
<dbReference type="GO" id="GO:0016020">
    <property type="term" value="C:membrane"/>
    <property type="evidence" value="ECO:0007669"/>
    <property type="project" value="TreeGrafter"/>
</dbReference>
<name>A0A6C0ES84_9ZZZZ</name>
<reference evidence="1" key="1">
    <citation type="journal article" date="2020" name="Nature">
        <title>Giant virus diversity and host interactions through global metagenomics.</title>
        <authorList>
            <person name="Schulz F."/>
            <person name="Roux S."/>
            <person name="Paez-Espino D."/>
            <person name="Jungbluth S."/>
            <person name="Walsh D.A."/>
            <person name="Denef V.J."/>
            <person name="McMahon K.D."/>
            <person name="Konstantinidis K.T."/>
            <person name="Eloe-Fadrosh E.A."/>
            <person name="Kyrpides N.C."/>
            <person name="Woyke T."/>
        </authorList>
    </citation>
    <scope>NUCLEOTIDE SEQUENCE</scope>
    <source>
        <strain evidence="1">GVMAG-M-3300009159-65</strain>
    </source>
</reference>
<organism evidence="1">
    <name type="scientific">viral metagenome</name>
    <dbReference type="NCBI Taxonomy" id="1070528"/>
    <lineage>
        <taxon>unclassified sequences</taxon>
        <taxon>metagenomes</taxon>
        <taxon>organismal metagenomes</taxon>
    </lineage>
</organism>
<dbReference type="InterPro" id="IPR016035">
    <property type="entry name" value="Acyl_Trfase/lysoPLipase"/>
</dbReference>
<dbReference type="GO" id="GO:0055088">
    <property type="term" value="P:lipid homeostasis"/>
    <property type="evidence" value="ECO:0007669"/>
    <property type="project" value="TreeGrafter"/>
</dbReference>
<dbReference type="GO" id="GO:0005737">
    <property type="term" value="C:cytoplasm"/>
    <property type="evidence" value="ECO:0007669"/>
    <property type="project" value="TreeGrafter"/>
</dbReference>
<dbReference type="InterPro" id="IPR033562">
    <property type="entry name" value="PLPL"/>
</dbReference>
<evidence type="ECO:0000313" key="1">
    <source>
        <dbReference type="EMBL" id="QHT32036.1"/>
    </source>
</evidence>
<dbReference type="AlphaFoldDB" id="A0A6C0ES84"/>
<dbReference type="PANTHER" id="PTHR12406:SF7">
    <property type="entry name" value="PATATIN-LIKE PHOSPHOLIPASE DOMAIN-CONTAINING PROTEIN 4"/>
    <property type="match status" value="1"/>
</dbReference>
<protein>
    <recommendedName>
        <fullName evidence="2">PNPLA domain-containing protein</fullName>
    </recommendedName>
</protein>
<sequence length="243" mass="28362">MYKILICIMLSIFIKMLFNYKIQTDVIPDIVISGGGKFGFYNLGICHYIRNHFDITNKKIVGFSSGSWASLILTIKKELINEFLNKTFLIDKNTKVNVLLDKLGDICSEYFIDDFDLTNTWVAVTNITKKQLFFYNEFITIDDCVRCCKSSSFIPLITSKNSLSFYKGDLSVDGALMYKKYKKTLTSNPLIISHKMFGRNKHNQMYKEIYKRTSIDFYTSYIKGYNDASKNHKYFQDYLKDLE</sequence>
<dbReference type="GO" id="GO:0004806">
    <property type="term" value="F:triacylglycerol lipase activity"/>
    <property type="evidence" value="ECO:0007669"/>
    <property type="project" value="TreeGrafter"/>
</dbReference>
<dbReference type="GO" id="GO:0005811">
    <property type="term" value="C:lipid droplet"/>
    <property type="evidence" value="ECO:0007669"/>
    <property type="project" value="TreeGrafter"/>
</dbReference>
<dbReference type="SUPFAM" id="SSF52151">
    <property type="entry name" value="FabD/lysophospholipase-like"/>
    <property type="match status" value="1"/>
</dbReference>
<proteinExistence type="predicted"/>
<dbReference type="EMBL" id="MN738930">
    <property type="protein sequence ID" value="QHT32036.1"/>
    <property type="molecule type" value="Genomic_DNA"/>
</dbReference>